<dbReference type="AlphaFoldDB" id="A0A0U1NLS3"/>
<accession>A0A0U1NLS3</accession>
<dbReference type="EMBL" id="CVQV01000008">
    <property type="protein sequence ID" value="CRK75648.1"/>
    <property type="molecule type" value="Genomic_DNA"/>
</dbReference>
<dbReference type="InterPro" id="IPR045746">
    <property type="entry name" value="ACT14924-like_Acyltransf_dom"/>
</dbReference>
<dbReference type="Pfam" id="PF19576">
    <property type="entry name" value="Acyltransf_2"/>
    <property type="match status" value="1"/>
</dbReference>
<keyword evidence="2" id="KW-0808">Transferase</keyword>
<dbReference type="CDD" id="cd07986">
    <property type="entry name" value="LPLAT_ACT14924-like"/>
    <property type="match status" value="1"/>
</dbReference>
<organism evidence="2 3">
    <name type="scientific">Nereida ignava</name>
    <dbReference type="NCBI Taxonomy" id="282199"/>
    <lineage>
        <taxon>Bacteria</taxon>
        <taxon>Pseudomonadati</taxon>
        <taxon>Pseudomonadota</taxon>
        <taxon>Alphaproteobacteria</taxon>
        <taxon>Rhodobacterales</taxon>
        <taxon>Roseobacteraceae</taxon>
        <taxon>Nereida</taxon>
    </lineage>
</organism>
<dbReference type="GO" id="GO:0016746">
    <property type="term" value="F:acyltransferase activity"/>
    <property type="evidence" value="ECO:0007669"/>
    <property type="project" value="UniProtKB-KW"/>
</dbReference>
<keyword evidence="2" id="KW-0012">Acyltransferase</keyword>
<proteinExistence type="predicted"/>
<dbReference type="InterPro" id="IPR002123">
    <property type="entry name" value="Plipid/glycerol_acylTrfase"/>
</dbReference>
<sequence>MVSSRLPRRLSRDHEVAREITYAHSAASRGGKFLVRATENFTGRLGLIQRARGYDADVAAGGDFWEILARRYGVKLDVREGSLDAIPQSGPLIVVANHPFGILDGMMMGYILSRVRRGDFRILANSVFHKAEDIQRIVLPISFDQTKEAMRINLETRKHSLEYLAQGGAVGVFPGGTVSTSARPFGRPLDPAWRSFTAKMVAKSGATVLPIYFEGTNSRLFQVASHLHPNLRMALLINEFRRRVDSAVGVRIGAPLPQSELDARAKDPRAMMGYLRAQTYALGDPSVGETLGYEFENNHKTAEQLIERRVY</sequence>
<protein>
    <submittedName>
        <fullName evidence="2">Acyltransferase</fullName>
    </submittedName>
</protein>
<dbReference type="Proteomes" id="UP000048949">
    <property type="component" value="Unassembled WGS sequence"/>
</dbReference>
<dbReference type="SUPFAM" id="SSF69593">
    <property type="entry name" value="Glycerol-3-phosphate (1)-acyltransferase"/>
    <property type="match status" value="1"/>
</dbReference>
<evidence type="ECO:0000259" key="1">
    <source>
        <dbReference type="SMART" id="SM00563"/>
    </source>
</evidence>
<evidence type="ECO:0000313" key="3">
    <source>
        <dbReference type="Proteomes" id="UP000048949"/>
    </source>
</evidence>
<name>A0A0U1NLS3_9RHOB</name>
<feature type="domain" description="Phospholipid/glycerol acyltransferase" evidence="1">
    <location>
        <begin position="92"/>
        <end position="216"/>
    </location>
</feature>
<keyword evidence="3" id="KW-1185">Reference proteome</keyword>
<gene>
    <name evidence="2" type="ORF">NIG5292_01699</name>
</gene>
<dbReference type="OrthoDB" id="1113830at2"/>
<evidence type="ECO:0000313" key="2">
    <source>
        <dbReference type="EMBL" id="CRK75648.1"/>
    </source>
</evidence>
<reference evidence="2 3" key="1">
    <citation type="submission" date="2015-04" db="EMBL/GenBank/DDBJ databases">
        <authorList>
            <person name="Syromyatnikov M.Y."/>
            <person name="Popov V.N."/>
        </authorList>
    </citation>
    <scope>NUCLEOTIDE SEQUENCE [LARGE SCALE GENOMIC DNA]</scope>
    <source>
        <strain evidence="2 3">CECT 5292</strain>
    </source>
</reference>
<dbReference type="RefSeq" id="WP_048599074.1">
    <property type="nucleotide sequence ID" value="NZ_CBFHGK010000003.1"/>
</dbReference>
<dbReference type="STRING" id="282199.GCA_001049735_01698"/>
<dbReference type="SMART" id="SM00563">
    <property type="entry name" value="PlsC"/>
    <property type="match status" value="1"/>
</dbReference>